<feature type="region of interest" description="Disordered" evidence="1">
    <location>
        <begin position="163"/>
        <end position="221"/>
    </location>
</feature>
<feature type="compositionally biased region" description="Basic and acidic residues" evidence="1">
    <location>
        <begin position="1"/>
        <end position="12"/>
    </location>
</feature>
<feature type="region of interest" description="Disordered" evidence="1">
    <location>
        <begin position="121"/>
        <end position="145"/>
    </location>
</feature>
<dbReference type="EMBL" id="NMUH01000620">
    <property type="protein sequence ID" value="MQL82258.1"/>
    <property type="molecule type" value="Genomic_DNA"/>
</dbReference>
<keyword evidence="3" id="KW-1185">Reference proteome</keyword>
<reference evidence="2" key="1">
    <citation type="submission" date="2017-07" db="EMBL/GenBank/DDBJ databases">
        <title>Taro Niue Genome Assembly and Annotation.</title>
        <authorList>
            <person name="Atibalentja N."/>
            <person name="Keating K."/>
            <person name="Fields C.J."/>
        </authorList>
    </citation>
    <scope>NUCLEOTIDE SEQUENCE</scope>
    <source>
        <strain evidence="2">Niue_2</strain>
        <tissue evidence="2">Leaf</tissue>
    </source>
</reference>
<accession>A0A843UFD2</accession>
<organism evidence="2 3">
    <name type="scientific">Colocasia esculenta</name>
    <name type="common">Wild taro</name>
    <name type="synonym">Arum esculentum</name>
    <dbReference type="NCBI Taxonomy" id="4460"/>
    <lineage>
        <taxon>Eukaryota</taxon>
        <taxon>Viridiplantae</taxon>
        <taxon>Streptophyta</taxon>
        <taxon>Embryophyta</taxon>
        <taxon>Tracheophyta</taxon>
        <taxon>Spermatophyta</taxon>
        <taxon>Magnoliopsida</taxon>
        <taxon>Liliopsida</taxon>
        <taxon>Araceae</taxon>
        <taxon>Aroideae</taxon>
        <taxon>Colocasieae</taxon>
        <taxon>Colocasia</taxon>
    </lineage>
</organism>
<dbReference type="OrthoDB" id="256303at2759"/>
<evidence type="ECO:0000313" key="2">
    <source>
        <dbReference type="EMBL" id="MQL82258.1"/>
    </source>
</evidence>
<comment type="caution">
    <text evidence="2">The sequence shown here is derived from an EMBL/GenBank/DDBJ whole genome shotgun (WGS) entry which is preliminary data.</text>
</comment>
<gene>
    <name evidence="2" type="ORF">Taro_014720</name>
</gene>
<feature type="region of interest" description="Disordered" evidence="1">
    <location>
        <begin position="1"/>
        <end position="37"/>
    </location>
</feature>
<protein>
    <submittedName>
        <fullName evidence="2">Uncharacterized protein</fullName>
    </submittedName>
</protein>
<sequence length="380" mass="40969">MPKSSKRGEKMSGEPWPLQPPPPSCGPDGSDGDFAGVDRGSALLKQLERILESDALVNELGFVHPTQLAELNAQSEMAASSNTIQAKGDIMDESMPGGDSLKKKLALRSFYAALTASSVGPSADKPSTCCSEPSPEVDEAPSAADLRWGRKQVPSQLLLLERSGRNPDHHQCLQTPQPGLPRPRCPTVERMEVRRHTPQLRKPSHGRSDPPASRLDSRPSPEHARWAIKNIVQIPGSLQQLTQIIGQESELVKKIAEVSYAFRSPPSPSLFLPLFFLRGTVPVVGGGVCPRMAESGRVAGSAPADPDPESGQTRPESGRVGLSRDSKPVPTVPWVGRCPPPESGRQGPTRLRVGRLRSESADSAIHECAWLQEVDMITIS</sequence>
<name>A0A843UFD2_COLES</name>
<dbReference type="AlphaFoldDB" id="A0A843UFD2"/>
<evidence type="ECO:0000256" key="1">
    <source>
        <dbReference type="SAM" id="MobiDB-lite"/>
    </source>
</evidence>
<feature type="compositionally biased region" description="Basic residues" evidence="1">
    <location>
        <begin position="196"/>
        <end position="205"/>
    </location>
</feature>
<evidence type="ECO:0000313" key="3">
    <source>
        <dbReference type="Proteomes" id="UP000652761"/>
    </source>
</evidence>
<proteinExistence type="predicted"/>
<feature type="region of interest" description="Disordered" evidence="1">
    <location>
        <begin position="295"/>
        <end position="353"/>
    </location>
</feature>
<dbReference type="Proteomes" id="UP000652761">
    <property type="component" value="Unassembled WGS sequence"/>
</dbReference>